<dbReference type="AlphaFoldDB" id="A7HWH6"/>
<proteinExistence type="predicted"/>
<evidence type="ECO:0000256" key="5">
    <source>
        <dbReference type="ARBA" id="ARBA00023288"/>
    </source>
</evidence>
<dbReference type="EMBL" id="CP000774">
    <property type="protein sequence ID" value="ABS64259.1"/>
    <property type="molecule type" value="Genomic_DNA"/>
</dbReference>
<dbReference type="Pfam" id="PF03783">
    <property type="entry name" value="CsgG"/>
    <property type="match status" value="1"/>
</dbReference>
<accession>A7HWH6</accession>
<dbReference type="PANTHER" id="PTHR41164">
    <property type="entry name" value="CURLI PRODUCTION ASSEMBLY/TRANSPORT COMPONENT CSGG"/>
    <property type="match status" value="1"/>
</dbReference>
<sequence>MLTTVLSIAKKKGAPKRTLGALAMAFALTGCVSANAGSDGRYVAPIGNAPVITNETPYSSALRCLAGHVPSAANTTRIAVGNIRDYTGKAEADGTGMKVTQGASLMAMSALGKAGVPLVERYDTSISELEMKYTNNKLIGDAVDGEYRKIYAGEIRGSDYYLVGGITELNFNIQSGGINGSYAEGGDMGAAANASAATYVMNIGLDLRLVNSRTLEVVDYVSYQKQIVGREIKAGVFDFFGGNLFSLGVGSSAQEPIQLAVRAVVERAVLKLLVPLYGVKPADCARFPGNKDPMGEIDYRQANPGAKVKPAARMAAKQPETEPYAYYSELAFEDSGLRGGAY</sequence>
<dbReference type="InterPro" id="IPR005534">
    <property type="entry name" value="Curli_assmbl/transp-comp_CsgG"/>
</dbReference>
<keyword evidence="2 6" id="KW-0732">Signal</keyword>
<keyword evidence="4" id="KW-0564">Palmitate</keyword>
<dbReference type="NCBIfam" id="NF037935">
    <property type="entry name" value="holdfast_HfaB"/>
    <property type="match status" value="1"/>
</dbReference>
<gene>
    <name evidence="7" type="ordered locus">Plav_2651</name>
</gene>
<dbReference type="RefSeq" id="WP_012111571.1">
    <property type="nucleotide sequence ID" value="NC_009719.1"/>
</dbReference>
<evidence type="ECO:0000256" key="2">
    <source>
        <dbReference type="ARBA" id="ARBA00022729"/>
    </source>
</evidence>
<keyword evidence="3" id="KW-0472">Membrane</keyword>
<name>A7HWH6_PARL1</name>
<evidence type="ECO:0000256" key="4">
    <source>
        <dbReference type="ARBA" id="ARBA00023139"/>
    </source>
</evidence>
<dbReference type="eggNOG" id="COG1462">
    <property type="taxonomic scope" value="Bacteria"/>
</dbReference>
<evidence type="ECO:0000256" key="3">
    <source>
        <dbReference type="ARBA" id="ARBA00023136"/>
    </source>
</evidence>
<reference evidence="7 8" key="1">
    <citation type="journal article" date="2011" name="Stand. Genomic Sci.">
        <title>Complete genome sequence of Parvibaculum lavamentivorans type strain (DS-1(T)).</title>
        <authorList>
            <person name="Schleheck D."/>
            <person name="Weiss M."/>
            <person name="Pitluck S."/>
            <person name="Bruce D."/>
            <person name="Land M.L."/>
            <person name="Han S."/>
            <person name="Saunders E."/>
            <person name="Tapia R."/>
            <person name="Detter C."/>
            <person name="Brettin T."/>
            <person name="Han J."/>
            <person name="Woyke T."/>
            <person name="Goodwin L."/>
            <person name="Pennacchio L."/>
            <person name="Nolan M."/>
            <person name="Cook A.M."/>
            <person name="Kjelleberg S."/>
            <person name="Thomas T."/>
        </authorList>
    </citation>
    <scope>NUCLEOTIDE SEQUENCE [LARGE SCALE GENOMIC DNA]</scope>
    <source>
        <strain evidence="8">DS-1 / DSM 13023 / NCIMB 13966</strain>
    </source>
</reference>
<feature type="signal peptide" evidence="6">
    <location>
        <begin position="1"/>
        <end position="36"/>
    </location>
</feature>
<evidence type="ECO:0000256" key="6">
    <source>
        <dbReference type="SAM" id="SignalP"/>
    </source>
</evidence>
<dbReference type="HOGENOM" id="CLU_058383_0_0_5"/>
<dbReference type="STRING" id="402881.Plav_2651"/>
<keyword evidence="8" id="KW-1185">Reference proteome</keyword>
<dbReference type="Proteomes" id="UP000006377">
    <property type="component" value="Chromosome"/>
</dbReference>
<protein>
    <submittedName>
        <fullName evidence="7">HfaB protein</fullName>
    </submittedName>
</protein>
<evidence type="ECO:0000313" key="8">
    <source>
        <dbReference type="Proteomes" id="UP000006377"/>
    </source>
</evidence>
<dbReference type="Gene3D" id="3.40.50.10610">
    <property type="entry name" value="ABC-type transport auxiliary lipoprotein component"/>
    <property type="match status" value="1"/>
</dbReference>
<feature type="chain" id="PRO_5002708269" evidence="6">
    <location>
        <begin position="37"/>
        <end position="342"/>
    </location>
</feature>
<dbReference type="GO" id="GO:0030288">
    <property type="term" value="C:outer membrane-bounded periplasmic space"/>
    <property type="evidence" value="ECO:0007669"/>
    <property type="project" value="InterPro"/>
</dbReference>
<organism evidence="7 8">
    <name type="scientific">Parvibaculum lavamentivorans (strain DS-1 / DSM 13023 / NCIMB 13966)</name>
    <dbReference type="NCBI Taxonomy" id="402881"/>
    <lineage>
        <taxon>Bacteria</taxon>
        <taxon>Pseudomonadati</taxon>
        <taxon>Pseudomonadota</taxon>
        <taxon>Alphaproteobacteria</taxon>
        <taxon>Hyphomicrobiales</taxon>
        <taxon>Parvibaculaceae</taxon>
        <taxon>Parvibaculum</taxon>
    </lineage>
</organism>
<dbReference type="InterPro" id="IPR049861">
    <property type="entry name" value="Holdfast_HfaB"/>
</dbReference>
<evidence type="ECO:0000313" key="7">
    <source>
        <dbReference type="EMBL" id="ABS64259.1"/>
    </source>
</evidence>
<keyword evidence="5" id="KW-0449">Lipoprotein</keyword>
<evidence type="ECO:0000256" key="1">
    <source>
        <dbReference type="ARBA" id="ARBA00022475"/>
    </source>
</evidence>
<dbReference type="PANTHER" id="PTHR41164:SF1">
    <property type="entry name" value="CURLI PRODUCTION ASSEMBLY_TRANSPORT COMPONENT CSGG"/>
    <property type="match status" value="1"/>
</dbReference>
<dbReference type="KEGG" id="pla:Plav_2651"/>
<keyword evidence="1" id="KW-1003">Cell membrane</keyword>